<organism evidence="13 14">
    <name type="scientific">Buchnera aphidicola str. USDA</name>
    <name type="common">Myzus persicae</name>
    <dbReference type="NCBI Taxonomy" id="1009856"/>
    <lineage>
        <taxon>Bacteria</taxon>
        <taxon>Pseudomonadati</taxon>
        <taxon>Pseudomonadota</taxon>
        <taxon>Gammaproteobacteria</taxon>
        <taxon>Enterobacterales</taxon>
        <taxon>Erwiniaceae</taxon>
        <taxon>Buchnera</taxon>
    </lineage>
</organism>
<dbReference type="GO" id="GO:0050661">
    <property type="term" value="F:NADP binding"/>
    <property type="evidence" value="ECO:0007669"/>
    <property type="project" value="InterPro"/>
</dbReference>
<dbReference type="InterPro" id="IPR036291">
    <property type="entry name" value="NAD(P)-bd_dom_sf"/>
</dbReference>
<evidence type="ECO:0000256" key="1">
    <source>
        <dbReference type="ARBA" id="ARBA00004871"/>
    </source>
</evidence>
<dbReference type="GO" id="GO:0005829">
    <property type="term" value="C:cytosol"/>
    <property type="evidence" value="ECO:0007669"/>
    <property type="project" value="TreeGrafter"/>
</dbReference>
<sequence length="277" mass="31725">MFKYKKFNYALFGNPIDHSKSPQIHHFFSKQTGFFHIYTAVNVSFSDFAFVLCNFFKKNGQGANITAPFKEQAYLFSNKLTERAKIAQSVNTLKKIDDTCILGDNTDGIGLLSDLIRLNFIKRKYSILIIGAGGAVKGVIFPLLSFGCSIFISNRTFSNAQKLVFQFNKYGNINIFDQFSSQIKYFDLVINATSKNIEKKDNFVPLSFLSSNTFFYDMNYQKDNTPFINWCIKIGATFFSNGIGMLVFQAAHSFFLWHNKLPETDYIIDHLNKNFNI</sequence>
<proteinExistence type="inferred from homology"/>
<dbReference type="HOGENOM" id="CLU_044063_2_1_6"/>
<feature type="transmembrane region" description="Helical" evidence="9">
    <location>
        <begin position="127"/>
        <end position="152"/>
    </location>
</feature>
<keyword evidence="9" id="KW-0472">Membrane</keyword>
<feature type="domain" description="SDH C-terminal" evidence="12">
    <location>
        <begin position="242"/>
        <end position="269"/>
    </location>
</feature>
<comment type="similarity">
    <text evidence="8">Belongs to the shikimate dehydrogenase family.</text>
</comment>
<dbReference type="Pfam" id="PF01488">
    <property type="entry name" value="Shikimate_DH"/>
    <property type="match status" value="1"/>
</dbReference>
<dbReference type="EC" id="1.1.1.25" evidence="2 8"/>
<feature type="domain" description="Quinate/shikimate 5-dehydrogenase/glutamyl-tRNA reductase" evidence="10">
    <location>
        <begin position="124"/>
        <end position="195"/>
    </location>
</feature>
<dbReference type="GO" id="GO:0009423">
    <property type="term" value="P:chorismate biosynthetic process"/>
    <property type="evidence" value="ECO:0007669"/>
    <property type="project" value="UniProtKB-UniRule"/>
</dbReference>
<dbReference type="AlphaFoldDB" id="W0P4A3"/>
<dbReference type="PANTHER" id="PTHR21089:SF1">
    <property type="entry name" value="BIFUNCTIONAL 3-DEHYDROQUINATE DEHYDRATASE_SHIKIMATE DEHYDROGENASE, CHLOROPLASTIC"/>
    <property type="match status" value="1"/>
</dbReference>
<feature type="binding site" evidence="8">
    <location>
        <position position="107"/>
    </location>
    <ligand>
        <name>shikimate</name>
        <dbReference type="ChEBI" id="CHEBI:36208"/>
    </ligand>
</feature>
<dbReference type="InterPro" id="IPR046346">
    <property type="entry name" value="Aminoacid_DH-like_N_sf"/>
</dbReference>
<dbReference type="SUPFAM" id="SSF51735">
    <property type="entry name" value="NAD(P)-binding Rossmann-fold domains"/>
    <property type="match status" value="1"/>
</dbReference>
<dbReference type="PANTHER" id="PTHR21089">
    <property type="entry name" value="SHIKIMATE DEHYDROGENASE"/>
    <property type="match status" value="1"/>
</dbReference>
<feature type="binding site" evidence="8">
    <location>
        <begin position="19"/>
        <end position="21"/>
    </location>
    <ligand>
        <name>shikimate</name>
        <dbReference type="ChEBI" id="CHEBI:36208"/>
    </ligand>
</feature>
<comment type="function">
    <text evidence="8">Involved in the biosynthesis of the chorismate, which leads to the biosynthesis of aromatic amino acids. Catalyzes the reversible NADPH linked reduction of 3-dehydroshikimate (DHSA) to yield shikimate (SA).</text>
</comment>
<dbReference type="Pfam" id="PF08501">
    <property type="entry name" value="Shikimate_dh_N"/>
    <property type="match status" value="1"/>
</dbReference>
<evidence type="ECO:0000259" key="11">
    <source>
        <dbReference type="Pfam" id="PF08501"/>
    </source>
</evidence>
<dbReference type="GO" id="GO:0019632">
    <property type="term" value="P:shikimate metabolic process"/>
    <property type="evidence" value="ECO:0007669"/>
    <property type="project" value="InterPro"/>
</dbReference>
<dbReference type="Gene3D" id="3.40.50.10860">
    <property type="entry name" value="Leucine Dehydrogenase, chain A, domain 1"/>
    <property type="match status" value="1"/>
</dbReference>
<dbReference type="SUPFAM" id="SSF53223">
    <property type="entry name" value="Aminoacid dehydrogenase-like, N-terminal domain"/>
    <property type="match status" value="1"/>
</dbReference>
<feature type="binding site" evidence="8">
    <location>
        <position position="249"/>
    </location>
    <ligand>
        <name>shikimate</name>
        <dbReference type="ChEBI" id="CHEBI:36208"/>
    </ligand>
</feature>
<dbReference type="UniPathway" id="UPA00053">
    <property type="reaction ID" value="UER00087"/>
</dbReference>
<evidence type="ECO:0000313" key="14">
    <source>
        <dbReference type="Proteomes" id="UP000019087"/>
    </source>
</evidence>
<dbReference type="InterPro" id="IPR022893">
    <property type="entry name" value="Shikimate_DH_fam"/>
</dbReference>
<dbReference type="Proteomes" id="UP000019087">
    <property type="component" value="Chromosome"/>
</dbReference>
<comment type="catalytic activity">
    <reaction evidence="7 8">
        <text>shikimate + NADP(+) = 3-dehydroshikimate + NADPH + H(+)</text>
        <dbReference type="Rhea" id="RHEA:17737"/>
        <dbReference type="ChEBI" id="CHEBI:15378"/>
        <dbReference type="ChEBI" id="CHEBI:16630"/>
        <dbReference type="ChEBI" id="CHEBI:36208"/>
        <dbReference type="ChEBI" id="CHEBI:57783"/>
        <dbReference type="ChEBI" id="CHEBI:58349"/>
        <dbReference type="EC" id="1.1.1.25"/>
    </reaction>
</comment>
<dbReference type="Pfam" id="PF18317">
    <property type="entry name" value="SDH_C"/>
    <property type="match status" value="1"/>
</dbReference>
<evidence type="ECO:0000256" key="5">
    <source>
        <dbReference type="ARBA" id="ARBA00023002"/>
    </source>
</evidence>
<dbReference type="EMBL" id="CP002697">
    <property type="protein sequence ID" value="AHG59908.1"/>
    <property type="molecule type" value="Genomic_DNA"/>
</dbReference>
<name>W0P4A3_BUCMP</name>
<dbReference type="CDD" id="cd01065">
    <property type="entry name" value="NAD_bind_Shikimate_DH"/>
    <property type="match status" value="1"/>
</dbReference>
<feature type="binding site" evidence="8">
    <location>
        <position position="220"/>
    </location>
    <ligand>
        <name>shikimate</name>
        <dbReference type="ChEBI" id="CHEBI:36208"/>
    </ligand>
</feature>
<feature type="binding site" evidence="8">
    <location>
        <begin position="131"/>
        <end position="135"/>
    </location>
    <ligand>
        <name>NADP(+)</name>
        <dbReference type="ChEBI" id="CHEBI:58349"/>
    </ligand>
</feature>
<feature type="binding site" evidence="8">
    <location>
        <position position="82"/>
    </location>
    <ligand>
        <name>NADP(+)</name>
        <dbReference type="ChEBI" id="CHEBI:58349"/>
    </ligand>
</feature>
<dbReference type="HAMAP" id="MF_00222">
    <property type="entry name" value="Shikimate_DH_AroE"/>
    <property type="match status" value="1"/>
</dbReference>
<dbReference type="InterPro" id="IPR041121">
    <property type="entry name" value="SDH_C"/>
</dbReference>
<dbReference type="InterPro" id="IPR006151">
    <property type="entry name" value="Shikm_DH/Glu-tRNA_Rdtase"/>
</dbReference>
<evidence type="ECO:0000256" key="3">
    <source>
        <dbReference type="ARBA" id="ARBA00022605"/>
    </source>
</evidence>
<evidence type="ECO:0000256" key="8">
    <source>
        <dbReference type="HAMAP-Rule" id="MF_00222"/>
    </source>
</evidence>
<evidence type="ECO:0000256" key="6">
    <source>
        <dbReference type="ARBA" id="ARBA00023141"/>
    </source>
</evidence>
<keyword evidence="3 8" id="KW-0028">Amino-acid biosynthesis</keyword>
<accession>W0P4A3</accession>
<comment type="pathway">
    <text evidence="1 8">Metabolic intermediate biosynthesis; chorismate biosynthesis; chorismate from D-erythrose 4-phosphate and phosphoenolpyruvate: step 4/7.</text>
</comment>
<reference evidence="13 14" key="1">
    <citation type="journal article" date="2013" name="BMC Genomics">
        <title>Comparative analysis of genome sequences from four strains of the Buchnera aphidicola Mp endosymbion of the green peach aphid, Myzus persicae.</title>
        <authorList>
            <person name="Jiang Z."/>
            <person name="Jones D.H."/>
            <person name="Khuri S."/>
            <person name="Tsinoremas N.F."/>
            <person name="Wyss T."/>
            <person name="Jander G."/>
            <person name="Wilson A.C."/>
        </authorList>
    </citation>
    <scope>NUCLEOTIDE SEQUENCE [LARGE SCALE GENOMIC DNA]</scope>
    <source>
        <strain evidence="14">str. USDA (Myzus persicae)</strain>
    </source>
</reference>
<feature type="binding site" evidence="8">
    <location>
        <position position="218"/>
    </location>
    <ligand>
        <name>NADP(+)</name>
        <dbReference type="ChEBI" id="CHEBI:58349"/>
    </ligand>
</feature>
<evidence type="ECO:0000313" key="13">
    <source>
        <dbReference type="EMBL" id="AHG59908.1"/>
    </source>
</evidence>
<gene>
    <name evidence="13" type="primary">aroe</name>
    <name evidence="8" type="synonym">aroE</name>
    <name evidence="13" type="ORF">BUMPUSDA_CDS00109</name>
</gene>
<evidence type="ECO:0000256" key="9">
    <source>
        <dbReference type="SAM" id="Phobius"/>
    </source>
</evidence>
<keyword evidence="6 8" id="KW-0057">Aromatic amino acid biosynthesis</keyword>
<dbReference type="InterPro" id="IPR013708">
    <property type="entry name" value="Shikimate_DH-bd_N"/>
</dbReference>
<dbReference type="RefSeq" id="WP_025369113.1">
    <property type="nucleotide sequence ID" value="NZ_CP002697.1"/>
</dbReference>
<feature type="binding site" evidence="8">
    <location>
        <position position="91"/>
    </location>
    <ligand>
        <name>shikimate</name>
        <dbReference type="ChEBI" id="CHEBI:36208"/>
    </ligand>
</feature>
<feature type="binding site" evidence="8">
    <location>
        <position position="66"/>
    </location>
    <ligand>
        <name>shikimate</name>
        <dbReference type="ChEBI" id="CHEBI:36208"/>
    </ligand>
</feature>
<dbReference type="GO" id="GO:0008652">
    <property type="term" value="P:amino acid biosynthetic process"/>
    <property type="evidence" value="ECO:0007669"/>
    <property type="project" value="UniProtKB-KW"/>
</dbReference>
<dbReference type="NCBIfam" id="TIGR00507">
    <property type="entry name" value="aroE"/>
    <property type="match status" value="1"/>
</dbReference>
<dbReference type="PATRIC" id="fig|1009856.3.peg.481"/>
<dbReference type="FunFam" id="3.40.50.10860:FF:000006">
    <property type="entry name" value="Shikimate dehydrogenase (NADP(+))"/>
    <property type="match status" value="1"/>
</dbReference>
<keyword evidence="9" id="KW-0812">Transmembrane</keyword>
<comment type="caution">
    <text evidence="8">Lacks conserved residue(s) required for the propagation of feature annotation.</text>
</comment>
<dbReference type="KEGG" id="bapu:BUMPUSDA_CDS00109"/>
<protein>
    <recommendedName>
        <fullName evidence="2 8">Shikimate dehydrogenase (NADP(+))</fullName>
        <shortName evidence="8">SDH</shortName>
        <ecNumber evidence="2 8">1.1.1.25</ecNumber>
    </recommendedName>
</protein>
<keyword evidence="5 8" id="KW-0560">Oxidoreductase</keyword>
<dbReference type="GO" id="GO:0009073">
    <property type="term" value="P:aromatic amino acid family biosynthetic process"/>
    <property type="evidence" value="ECO:0007669"/>
    <property type="project" value="UniProtKB-KW"/>
</dbReference>
<evidence type="ECO:0000256" key="2">
    <source>
        <dbReference type="ARBA" id="ARBA00012962"/>
    </source>
</evidence>
<feature type="binding site" evidence="8">
    <location>
        <position position="242"/>
    </location>
    <ligand>
        <name>NADP(+)</name>
        <dbReference type="ChEBI" id="CHEBI:58349"/>
    </ligand>
</feature>
<evidence type="ECO:0000259" key="10">
    <source>
        <dbReference type="Pfam" id="PF01488"/>
    </source>
</evidence>
<keyword evidence="4 8" id="KW-0521">NADP</keyword>
<dbReference type="InterPro" id="IPR011342">
    <property type="entry name" value="Shikimate_DH"/>
</dbReference>
<evidence type="ECO:0000259" key="12">
    <source>
        <dbReference type="Pfam" id="PF18317"/>
    </source>
</evidence>
<feature type="active site" description="Proton acceptor" evidence="8">
    <location>
        <position position="70"/>
    </location>
</feature>
<dbReference type="GO" id="GO:0004764">
    <property type="term" value="F:shikimate 3-dehydrogenase (NADP+) activity"/>
    <property type="evidence" value="ECO:0007669"/>
    <property type="project" value="UniProtKB-UniRule"/>
</dbReference>
<comment type="subunit">
    <text evidence="8">Homodimer.</text>
</comment>
<dbReference type="Gene3D" id="3.40.50.720">
    <property type="entry name" value="NAD(P)-binding Rossmann-like Domain"/>
    <property type="match status" value="1"/>
</dbReference>
<feature type="domain" description="Shikimate dehydrogenase substrate binding N-terminal" evidence="11">
    <location>
        <begin position="11"/>
        <end position="93"/>
    </location>
</feature>
<evidence type="ECO:0000256" key="7">
    <source>
        <dbReference type="ARBA" id="ARBA00049442"/>
    </source>
</evidence>
<dbReference type="NCBIfam" id="NF001310">
    <property type="entry name" value="PRK00258.1-2"/>
    <property type="match status" value="1"/>
</dbReference>
<keyword evidence="9" id="KW-1133">Transmembrane helix</keyword>
<evidence type="ECO:0000256" key="4">
    <source>
        <dbReference type="ARBA" id="ARBA00022857"/>
    </source>
</evidence>